<evidence type="ECO:0000256" key="18">
    <source>
        <dbReference type="SAM" id="SignalP"/>
    </source>
</evidence>
<feature type="transmembrane region" description="Helical" evidence="17">
    <location>
        <begin position="204"/>
        <end position="222"/>
    </location>
</feature>
<dbReference type="Proteomes" id="UP001293593">
    <property type="component" value="Unassembled WGS sequence"/>
</dbReference>
<dbReference type="AlphaFoldDB" id="A0AAE1JM04"/>
<proteinExistence type="inferred from homology"/>
<evidence type="ECO:0000256" key="13">
    <source>
        <dbReference type="ARBA" id="ARBA00023053"/>
    </source>
</evidence>
<accession>A0AAE1JM04</accession>
<dbReference type="PANTHER" id="PTHR31503">
    <property type="entry name" value="VACUOLAR CALCIUM ION TRANSPORTER"/>
    <property type="match status" value="1"/>
</dbReference>
<evidence type="ECO:0000256" key="2">
    <source>
        <dbReference type="ARBA" id="ARBA00008170"/>
    </source>
</evidence>
<feature type="domain" description="EF-hand" evidence="19">
    <location>
        <begin position="296"/>
        <end position="331"/>
    </location>
</feature>
<feature type="signal peptide" evidence="18">
    <location>
        <begin position="1"/>
        <end position="24"/>
    </location>
</feature>
<dbReference type="GO" id="GO:0006814">
    <property type="term" value="P:sodium ion transport"/>
    <property type="evidence" value="ECO:0007669"/>
    <property type="project" value="UniProtKB-KW"/>
</dbReference>
<evidence type="ECO:0000256" key="10">
    <source>
        <dbReference type="ARBA" id="ARBA00022837"/>
    </source>
</evidence>
<evidence type="ECO:0000256" key="4">
    <source>
        <dbReference type="ARBA" id="ARBA00022449"/>
    </source>
</evidence>
<feature type="chain" id="PRO_5042070106" description="EF-hand domain-containing protein" evidence="18">
    <location>
        <begin position="25"/>
        <end position="577"/>
    </location>
</feature>
<dbReference type="PROSITE" id="PS50222">
    <property type="entry name" value="EF_HAND_2"/>
    <property type="match status" value="2"/>
</dbReference>
<evidence type="ECO:0000256" key="8">
    <source>
        <dbReference type="ARBA" id="ARBA00022723"/>
    </source>
</evidence>
<evidence type="ECO:0000259" key="19">
    <source>
        <dbReference type="PROSITE" id="PS50222"/>
    </source>
</evidence>
<dbReference type="Gene3D" id="1.10.238.10">
    <property type="entry name" value="EF-hand"/>
    <property type="match status" value="1"/>
</dbReference>
<feature type="transmembrane region" description="Helical" evidence="17">
    <location>
        <begin position="548"/>
        <end position="570"/>
    </location>
</feature>
<dbReference type="SMART" id="SM00054">
    <property type="entry name" value="EFh"/>
    <property type="match status" value="2"/>
</dbReference>
<feature type="transmembrane region" description="Helical" evidence="17">
    <location>
        <begin position="143"/>
        <end position="164"/>
    </location>
</feature>
<dbReference type="InterPro" id="IPR011992">
    <property type="entry name" value="EF-hand-dom_pair"/>
</dbReference>
<dbReference type="CDD" id="cd00051">
    <property type="entry name" value="EFh"/>
    <property type="match status" value="1"/>
</dbReference>
<dbReference type="EMBL" id="JAWXYG010000013">
    <property type="protein sequence ID" value="KAK4255574.1"/>
    <property type="molecule type" value="Genomic_DNA"/>
</dbReference>
<evidence type="ECO:0000256" key="3">
    <source>
        <dbReference type="ARBA" id="ARBA00022448"/>
    </source>
</evidence>
<evidence type="ECO:0000256" key="14">
    <source>
        <dbReference type="ARBA" id="ARBA00023065"/>
    </source>
</evidence>
<dbReference type="Pfam" id="PF01699">
    <property type="entry name" value="Na_Ca_ex"/>
    <property type="match status" value="2"/>
</dbReference>
<evidence type="ECO:0000256" key="5">
    <source>
        <dbReference type="ARBA" id="ARBA00022475"/>
    </source>
</evidence>
<dbReference type="InterPro" id="IPR004713">
    <property type="entry name" value="CaH_exchang"/>
</dbReference>
<comment type="similarity">
    <text evidence="2">Belongs to the Ca(2+):cation antiporter (CaCA) (TC 2.A.19) family.</text>
</comment>
<keyword evidence="3" id="KW-0813">Transport</keyword>
<keyword evidence="4" id="KW-0050">Antiport</keyword>
<comment type="caution">
    <text evidence="20">The sequence shown here is derived from an EMBL/GenBank/DDBJ whole genome shotgun (WGS) entry which is preliminary data.</text>
</comment>
<dbReference type="GO" id="GO:0006874">
    <property type="term" value="P:intracellular calcium ion homeostasis"/>
    <property type="evidence" value="ECO:0007669"/>
    <property type="project" value="TreeGrafter"/>
</dbReference>
<keyword evidence="13" id="KW-0915">Sodium</keyword>
<feature type="transmembrane region" description="Helical" evidence="17">
    <location>
        <begin position="522"/>
        <end position="541"/>
    </location>
</feature>
<keyword evidence="11 17" id="KW-1133">Transmembrane helix</keyword>
<keyword evidence="6" id="KW-0109">Calcium transport</keyword>
<evidence type="ECO:0000256" key="12">
    <source>
        <dbReference type="ARBA" id="ARBA00023016"/>
    </source>
</evidence>
<evidence type="ECO:0000256" key="1">
    <source>
        <dbReference type="ARBA" id="ARBA00004651"/>
    </source>
</evidence>
<dbReference type="Pfam" id="PF13499">
    <property type="entry name" value="EF-hand_7"/>
    <property type="match status" value="1"/>
</dbReference>
<evidence type="ECO:0000256" key="11">
    <source>
        <dbReference type="ARBA" id="ARBA00022989"/>
    </source>
</evidence>
<keyword evidence="18" id="KW-0732">Signal</keyword>
<keyword evidence="16" id="KW-0739">Sodium transport</keyword>
<feature type="transmembrane region" description="Helical" evidence="17">
    <location>
        <begin position="493"/>
        <end position="516"/>
    </location>
</feature>
<evidence type="ECO:0000256" key="15">
    <source>
        <dbReference type="ARBA" id="ARBA00023136"/>
    </source>
</evidence>
<dbReference type="GO" id="GO:0015369">
    <property type="term" value="F:calcium:proton antiporter activity"/>
    <property type="evidence" value="ECO:0007669"/>
    <property type="project" value="TreeGrafter"/>
</dbReference>
<sequence>MRCKISFVCLAFTILFIPPRFSFGRPFINQETLEMVSDGVQDRKESSNLIRLNQKLVSEDTCTEAYGFLPCTTTVLGNVFLVLVYGYLMFMAAKLMSRGSEILLQILGPGIIGGLFLPVLSSLPDAAIILASGLSGSKETAQTQVSVGMGLLAGSTVMLLTLLWGSCLVVGKCDIENSVAIDQKDTKAFSLTGSGVSTDIWTSYGARIMIISIIPFLIVQLPQVLPSIFSSPTAILLAFIVSVSLMIVYSLYQVFQPWIQRRRLVYVKHKNLMSGLLKHLKSQVGGRRFLKDDGEPNTEVIKKVFERLDKNSDGYITAKDLRALIIGMHLEETDMELGEAAEEIMLDFDKSHDSRIDMEEFVRGITRWLQKVKHSARKNEQCPTTPRLLNNFHQKTIEEQEMLLGDHSDETTGSVGNPRWNTMKAVLMLLLGTVVASVFADPLVDAVDNFSTATSIPSFFVSFLILPFASSGEIVSGLIFASRKKIRTASLTYSEIYGSVTMSNMLSLSVFLGLVYIRGLSWNFSSEVLIILIVCTIMGLIASFRTTFPLWMSFIALALYPFSLLLIYILDYVVGLA</sequence>
<comment type="subcellular location">
    <subcellularLocation>
        <location evidence="1">Cell membrane</location>
        <topology evidence="1">Multi-pass membrane protein</topology>
    </subcellularLocation>
</comment>
<feature type="transmembrane region" description="Helical" evidence="17">
    <location>
        <begin position="456"/>
        <end position="481"/>
    </location>
</feature>
<keyword evidence="12" id="KW-0346">Stress response</keyword>
<evidence type="ECO:0000313" key="21">
    <source>
        <dbReference type="Proteomes" id="UP001293593"/>
    </source>
</evidence>
<dbReference type="GO" id="GO:0005886">
    <property type="term" value="C:plasma membrane"/>
    <property type="evidence" value="ECO:0007669"/>
    <property type="project" value="UniProtKB-SubCell"/>
</dbReference>
<feature type="transmembrane region" description="Helical" evidence="17">
    <location>
        <begin position="234"/>
        <end position="255"/>
    </location>
</feature>
<evidence type="ECO:0000313" key="20">
    <source>
        <dbReference type="EMBL" id="KAK4255574.1"/>
    </source>
</evidence>
<dbReference type="PANTHER" id="PTHR31503:SF45">
    <property type="entry name" value="SODIUM_CALCIUM EXCHANGER NCL-LIKE"/>
    <property type="match status" value="1"/>
</dbReference>
<keyword evidence="21" id="KW-1185">Reference proteome</keyword>
<keyword evidence="7 17" id="KW-0812">Transmembrane</keyword>
<dbReference type="InterPro" id="IPR004837">
    <property type="entry name" value="NaCa_Exmemb"/>
</dbReference>
<dbReference type="PROSITE" id="PS00018">
    <property type="entry name" value="EF_HAND_1"/>
    <property type="match status" value="1"/>
</dbReference>
<keyword evidence="14" id="KW-0406">Ion transport</keyword>
<feature type="transmembrane region" description="Helical" evidence="17">
    <location>
        <begin position="102"/>
        <end position="123"/>
    </location>
</feature>
<evidence type="ECO:0000256" key="6">
    <source>
        <dbReference type="ARBA" id="ARBA00022568"/>
    </source>
</evidence>
<feature type="transmembrane region" description="Helical" evidence="17">
    <location>
        <begin position="65"/>
        <end position="90"/>
    </location>
</feature>
<keyword evidence="5" id="KW-1003">Cell membrane</keyword>
<evidence type="ECO:0000256" key="7">
    <source>
        <dbReference type="ARBA" id="ARBA00022692"/>
    </source>
</evidence>
<feature type="domain" description="EF-hand" evidence="19">
    <location>
        <begin position="336"/>
        <end position="371"/>
    </location>
</feature>
<keyword evidence="10" id="KW-0106">Calcium</keyword>
<evidence type="ECO:0000256" key="9">
    <source>
        <dbReference type="ARBA" id="ARBA00022737"/>
    </source>
</evidence>
<gene>
    <name evidence="20" type="ORF">QN277_008559</name>
</gene>
<reference evidence="20" key="1">
    <citation type="submission" date="2023-10" db="EMBL/GenBank/DDBJ databases">
        <title>Chromosome-level genome of the transformable northern wattle, Acacia crassicarpa.</title>
        <authorList>
            <person name="Massaro I."/>
            <person name="Sinha N.R."/>
            <person name="Poethig S."/>
            <person name="Leichty A.R."/>
        </authorList>
    </citation>
    <scope>NUCLEOTIDE SEQUENCE</scope>
    <source>
        <strain evidence="20">Acra3RX</strain>
        <tissue evidence="20">Leaf</tissue>
    </source>
</reference>
<evidence type="ECO:0000256" key="17">
    <source>
        <dbReference type="SAM" id="Phobius"/>
    </source>
</evidence>
<dbReference type="GO" id="GO:0005509">
    <property type="term" value="F:calcium ion binding"/>
    <property type="evidence" value="ECO:0007669"/>
    <property type="project" value="InterPro"/>
</dbReference>
<name>A0AAE1JM04_9FABA</name>
<dbReference type="InterPro" id="IPR018247">
    <property type="entry name" value="EF_Hand_1_Ca_BS"/>
</dbReference>
<keyword evidence="15 17" id="KW-0472">Membrane</keyword>
<keyword evidence="9" id="KW-0677">Repeat</keyword>
<organism evidence="20 21">
    <name type="scientific">Acacia crassicarpa</name>
    <name type="common">northern wattle</name>
    <dbReference type="NCBI Taxonomy" id="499986"/>
    <lineage>
        <taxon>Eukaryota</taxon>
        <taxon>Viridiplantae</taxon>
        <taxon>Streptophyta</taxon>
        <taxon>Embryophyta</taxon>
        <taxon>Tracheophyta</taxon>
        <taxon>Spermatophyta</taxon>
        <taxon>Magnoliopsida</taxon>
        <taxon>eudicotyledons</taxon>
        <taxon>Gunneridae</taxon>
        <taxon>Pentapetalae</taxon>
        <taxon>rosids</taxon>
        <taxon>fabids</taxon>
        <taxon>Fabales</taxon>
        <taxon>Fabaceae</taxon>
        <taxon>Caesalpinioideae</taxon>
        <taxon>mimosoid clade</taxon>
        <taxon>Acacieae</taxon>
        <taxon>Acacia</taxon>
    </lineage>
</organism>
<feature type="transmembrane region" description="Helical" evidence="17">
    <location>
        <begin position="425"/>
        <end position="444"/>
    </location>
</feature>
<dbReference type="SUPFAM" id="SSF47473">
    <property type="entry name" value="EF-hand"/>
    <property type="match status" value="1"/>
</dbReference>
<keyword evidence="8" id="KW-0479">Metal-binding</keyword>
<dbReference type="InterPro" id="IPR002048">
    <property type="entry name" value="EF_hand_dom"/>
</dbReference>
<dbReference type="FunFam" id="1.20.1420.30:FF:000019">
    <property type="entry name" value="Sodium/calcium exchanger NCL2"/>
    <property type="match status" value="1"/>
</dbReference>
<evidence type="ECO:0000256" key="16">
    <source>
        <dbReference type="ARBA" id="ARBA00023201"/>
    </source>
</evidence>
<protein>
    <recommendedName>
        <fullName evidence="19">EF-hand domain-containing protein</fullName>
    </recommendedName>
</protein>